<dbReference type="Proteomes" id="UP000649232">
    <property type="component" value="Unassembled WGS sequence"/>
</dbReference>
<gene>
    <name evidence="2" type="ORF">JEU11_20770</name>
</gene>
<accession>A0ABS0WKD6</accession>
<evidence type="ECO:0000313" key="2">
    <source>
        <dbReference type="EMBL" id="MBJ2138883.1"/>
    </source>
</evidence>
<organism evidence="2 3">
    <name type="scientific">Paraglaciecola chathamensis</name>
    <dbReference type="NCBI Taxonomy" id="368405"/>
    <lineage>
        <taxon>Bacteria</taxon>
        <taxon>Pseudomonadati</taxon>
        <taxon>Pseudomonadota</taxon>
        <taxon>Gammaproteobacteria</taxon>
        <taxon>Alteromonadales</taxon>
        <taxon>Alteromonadaceae</taxon>
        <taxon>Paraglaciecola</taxon>
    </lineage>
</organism>
<reference evidence="2 3" key="1">
    <citation type="submission" date="2020-12" db="EMBL/GenBank/DDBJ databases">
        <title>Draft genome sequences of nine environmental bacterial isolates colonizing plastic.</title>
        <authorList>
            <person name="Borre I."/>
            <person name="Sonnenschein E.C."/>
        </authorList>
    </citation>
    <scope>NUCLEOTIDE SEQUENCE [LARGE SCALE GENOMIC DNA]</scope>
    <source>
        <strain evidence="2 3">IB30</strain>
    </source>
</reference>
<proteinExistence type="predicted"/>
<protein>
    <submittedName>
        <fullName evidence="2">Uncharacterized protein</fullName>
    </submittedName>
</protein>
<dbReference type="EMBL" id="JAEILT010000054">
    <property type="protein sequence ID" value="MBJ2138883.1"/>
    <property type="molecule type" value="Genomic_DNA"/>
</dbReference>
<feature type="region of interest" description="Disordered" evidence="1">
    <location>
        <begin position="1"/>
        <end position="53"/>
    </location>
</feature>
<name>A0ABS0WKD6_9ALTE</name>
<sequence length="87" mass="9822">MCSSPKSSGSRRPRSAPSKSLAESFSSEQRARFTQVANQAEQRRAQRLATNKRWKQAQADKANTLEIHKTSEQSKSLFAWVSQVFAH</sequence>
<comment type="caution">
    <text evidence="2">The sequence shown here is derived from an EMBL/GenBank/DDBJ whole genome shotgun (WGS) entry which is preliminary data.</text>
</comment>
<evidence type="ECO:0000313" key="3">
    <source>
        <dbReference type="Proteomes" id="UP000649232"/>
    </source>
</evidence>
<evidence type="ECO:0000256" key="1">
    <source>
        <dbReference type="SAM" id="MobiDB-lite"/>
    </source>
</evidence>
<dbReference type="RefSeq" id="WP_198826070.1">
    <property type="nucleotide sequence ID" value="NZ_JAEILT010000054.1"/>
</dbReference>